<evidence type="ECO:0000256" key="1">
    <source>
        <dbReference type="SAM" id="MobiDB-lite"/>
    </source>
</evidence>
<feature type="region of interest" description="Disordered" evidence="1">
    <location>
        <begin position="25"/>
        <end position="99"/>
    </location>
</feature>
<keyword evidence="2" id="KW-1133">Transmembrane helix</keyword>
<name>A0A2X4RFP3_9CORY</name>
<feature type="signal peptide" evidence="3">
    <location>
        <begin position="1"/>
        <end position="27"/>
    </location>
</feature>
<keyword evidence="2" id="KW-0812">Transmembrane</keyword>
<feature type="transmembrane region" description="Helical" evidence="2">
    <location>
        <begin position="692"/>
        <end position="715"/>
    </location>
</feature>
<feature type="chain" id="PRO_5016432575" evidence="3">
    <location>
        <begin position="28"/>
        <end position="1027"/>
    </location>
</feature>
<feature type="compositionally biased region" description="Pro residues" evidence="1">
    <location>
        <begin position="1018"/>
        <end position="1027"/>
    </location>
</feature>
<dbReference type="GeneID" id="70784245"/>
<dbReference type="Pfam" id="PF00092">
    <property type="entry name" value="VWA"/>
    <property type="match status" value="1"/>
</dbReference>
<dbReference type="Proteomes" id="UP000249264">
    <property type="component" value="Chromosome 1"/>
</dbReference>
<evidence type="ECO:0000256" key="2">
    <source>
        <dbReference type="SAM" id="Phobius"/>
    </source>
</evidence>
<evidence type="ECO:0000313" key="6">
    <source>
        <dbReference type="Proteomes" id="UP000249264"/>
    </source>
</evidence>
<feature type="domain" description="VWFA" evidence="4">
    <location>
        <begin position="118"/>
        <end position="333"/>
    </location>
</feature>
<evidence type="ECO:0000259" key="4">
    <source>
        <dbReference type="PROSITE" id="PS50234"/>
    </source>
</evidence>
<dbReference type="SUPFAM" id="SSF53300">
    <property type="entry name" value="vWA-like"/>
    <property type="match status" value="1"/>
</dbReference>
<keyword evidence="3" id="KW-0732">Signal</keyword>
<dbReference type="OrthoDB" id="4424690at2"/>
<dbReference type="PROSITE" id="PS50234">
    <property type="entry name" value="VWFA"/>
    <property type="match status" value="1"/>
</dbReference>
<feature type="compositionally biased region" description="Pro residues" evidence="1">
    <location>
        <begin position="31"/>
        <end position="51"/>
    </location>
</feature>
<dbReference type="STRING" id="38301.NX84_02010"/>
<dbReference type="KEGG" id="cmin:NCTC10288_02383"/>
<proteinExistence type="predicted"/>
<feature type="region of interest" description="Disordered" evidence="1">
    <location>
        <begin position="869"/>
        <end position="1027"/>
    </location>
</feature>
<feature type="compositionally biased region" description="Basic and acidic residues" evidence="1">
    <location>
        <begin position="57"/>
        <end position="90"/>
    </location>
</feature>
<accession>A0A2X4RFP3</accession>
<gene>
    <name evidence="5" type="ORF">NCTC10288_02383</name>
</gene>
<dbReference type="AlphaFoldDB" id="A0A2X4RFP3"/>
<feature type="compositionally biased region" description="Low complexity" evidence="1">
    <location>
        <begin position="1000"/>
        <end position="1011"/>
    </location>
</feature>
<evidence type="ECO:0000256" key="3">
    <source>
        <dbReference type="SAM" id="SignalP"/>
    </source>
</evidence>
<dbReference type="Gene3D" id="3.40.50.410">
    <property type="entry name" value="von Willebrand factor, type A domain"/>
    <property type="match status" value="1"/>
</dbReference>
<sequence>MKKFTRALALSAAAMIAGFGGSLGAVAQEAPPAPDAPAPEAPPAPDAPAPDNPEGNPDDKPEDHPEDNGDHNPDEHPEDKPAPEEHREGIGSESKLSEVSQKNLSDFGSCIASEKSADLLFVLDQSASLVGYEGSTPTDADFFRVDATADIVKQLANLGEDNGADINVKLAGFGSEYYSDPAEYGGWTNVSGKEDALDSELEKFRKEDRVSDLETNYGAAYSGALKEFASHESSNCRAIVFFTDGKYYTDAEAHDLKGAQDKLCEVNSSVTAFRNSNIRLFNVGLVPAAEAQDQISQLTRMAEGEDCGQGAPNGAFFDAGEDPAALFAAFRNLIPTSGGVTKDGNLKDQFDFVLDDSVSPVRLSAVPKNSVEEGTLIPTLTGPNGEVVELHTDTTKVAGAKVSVTENNKLPGMVDIAMEKDGDDWAGAWTFGYKVAEGTDGEYLASVVMVPGLTLDLKREDGTKVEGGINSDQILKGQLVDGKGEARTLEGEGTLHAEFVPEEGSPVTLVDNAPITDGQPVDIPLERVENAASGQLVTRVDITTKGTEDRPGSKLDPINAETPLTITPVNMPTVGSAQTITMTEKEITVDVPVTGPGKVWVADQTVNTEDAMLPAGVSSIAVSSKNNSEDSALELSKDEKATIPVTLSVENMADGPLRVEPIINLQSAEDNQQMELPLTLQGSMSAPLSKSAFGLAFVLAVLLALLIPLAILYFMKWFSGRIPEKPRMFVKTIPVKRDGANLVRTDNGRPFAVSKDEFQGAVPVETSARSAQLGRNEAKVKMGLSPFTAAHVEIQRDGTISGKGKKSGYRAVLPLAIQNEWFFVGNQKDRDSGEIVMTVDTLAQASQYDEMSKEISRQALPLFDQVAFPAEKEPTPPPAGQQTPPQQPGGPSGSTGQPGPSGPQGPWGPQGGPQPGPQGAPYQGGQPHTPQRGGFGSSQPAGPSPQTPPQHGQPGRPNQPGQSGFGGGPGFGSGQGFGQPQRPNQPGCPGPPGGSGFGQPGQQRPNNPGTPGNNGGFPPNPGFGPRN</sequence>
<evidence type="ECO:0000313" key="5">
    <source>
        <dbReference type="EMBL" id="SQI01056.1"/>
    </source>
</evidence>
<feature type="compositionally biased region" description="Gly residues" evidence="1">
    <location>
        <begin position="963"/>
        <end position="977"/>
    </location>
</feature>
<dbReference type="CDD" id="cd00198">
    <property type="entry name" value="vWFA"/>
    <property type="match status" value="1"/>
</dbReference>
<keyword evidence="2" id="KW-0472">Membrane</keyword>
<reference evidence="5 6" key="1">
    <citation type="submission" date="2018-06" db="EMBL/GenBank/DDBJ databases">
        <authorList>
            <consortium name="Pathogen Informatics"/>
            <person name="Doyle S."/>
        </authorList>
    </citation>
    <scope>NUCLEOTIDE SEQUENCE [LARGE SCALE GENOMIC DNA]</scope>
    <source>
        <strain evidence="5 6">NCTC10288</strain>
    </source>
</reference>
<organism evidence="5 6">
    <name type="scientific">Corynebacterium minutissimum</name>
    <dbReference type="NCBI Taxonomy" id="38301"/>
    <lineage>
        <taxon>Bacteria</taxon>
        <taxon>Bacillati</taxon>
        <taxon>Actinomycetota</taxon>
        <taxon>Actinomycetes</taxon>
        <taxon>Mycobacteriales</taxon>
        <taxon>Corynebacteriaceae</taxon>
        <taxon>Corynebacterium</taxon>
    </lineage>
</organism>
<dbReference type="InterPro" id="IPR002035">
    <property type="entry name" value="VWF_A"/>
</dbReference>
<dbReference type="SMART" id="SM00327">
    <property type="entry name" value="VWA"/>
    <property type="match status" value="1"/>
</dbReference>
<dbReference type="RefSeq" id="WP_039673187.1">
    <property type="nucleotide sequence ID" value="NZ_CP065689.1"/>
</dbReference>
<protein>
    <submittedName>
        <fullName evidence="5">Hypothetical membrane protein</fullName>
    </submittedName>
</protein>
<dbReference type="InterPro" id="IPR036465">
    <property type="entry name" value="vWFA_dom_sf"/>
</dbReference>
<dbReference type="EMBL" id="LS483460">
    <property type="protein sequence ID" value="SQI01056.1"/>
    <property type="molecule type" value="Genomic_DNA"/>
</dbReference>